<organism evidence="1 2">
    <name type="scientific">Elasticomyces elasticus</name>
    <dbReference type="NCBI Taxonomy" id="574655"/>
    <lineage>
        <taxon>Eukaryota</taxon>
        <taxon>Fungi</taxon>
        <taxon>Dikarya</taxon>
        <taxon>Ascomycota</taxon>
        <taxon>Pezizomycotina</taxon>
        <taxon>Dothideomycetes</taxon>
        <taxon>Dothideomycetidae</taxon>
        <taxon>Mycosphaerellales</taxon>
        <taxon>Teratosphaeriaceae</taxon>
        <taxon>Elasticomyces</taxon>
    </lineage>
</organism>
<protein>
    <recommendedName>
        <fullName evidence="3">F-box domain-containing protein</fullName>
    </recommendedName>
</protein>
<dbReference type="Proteomes" id="UP001310594">
    <property type="component" value="Unassembled WGS sequence"/>
</dbReference>
<accession>A0AAN7VXK8</accession>
<dbReference type="PANTHER" id="PTHR42085:SF1">
    <property type="entry name" value="F-BOX DOMAIN-CONTAINING PROTEIN"/>
    <property type="match status" value="1"/>
</dbReference>
<name>A0AAN7VXK8_9PEZI</name>
<dbReference type="PANTHER" id="PTHR42085">
    <property type="entry name" value="F-BOX DOMAIN-CONTAINING PROTEIN"/>
    <property type="match status" value="1"/>
</dbReference>
<dbReference type="EMBL" id="JAVRQU010000024">
    <property type="protein sequence ID" value="KAK5690610.1"/>
    <property type="molecule type" value="Genomic_DNA"/>
</dbReference>
<gene>
    <name evidence="1" type="ORF">LTR97_012165</name>
</gene>
<sequence length="301" mass="34435">MPRTTQNSLRRAQVSVLDVALGLSVNIAPQIQIDHPSVTAVTTATSNSTVSRLLELPSELRNRICELAVMVVTANGELSELDIKRYQLKSVKLRIAWTNKQLHDEILPVFYGMHLFRFTAHHFGSDDGHIQSGMLLLGPRSREKGENSAKPVPESSLIRFGVFGRVISKGQEGDVIELPTFSLRKLFKRVELVLRAPSMYEDGLNTYERLRLRSSSPRYTDPTRDWLYPLQNLRELGFSKLSELSVIIRYPGDLMGRNYLTNEQEIEPRFEKWVAEKMKIMKLNAEVVKVKYELDKCRLYG</sequence>
<proteinExistence type="predicted"/>
<evidence type="ECO:0000313" key="1">
    <source>
        <dbReference type="EMBL" id="KAK5690610.1"/>
    </source>
</evidence>
<dbReference type="AlphaFoldDB" id="A0AAN7VXK8"/>
<evidence type="ECO:0000313" key="2">
    <source>
        <dbReference type="Proteomes" id="UP001310594"/>
    </source>
</evidence>
<reference evidence="1" key="1">
    <citation type="submission" date="2023-08" db="EMBL/GenBank/DDBJ databases">
        <title>Black Yeasts Isolated from many extreme environments.</title>
        <authorList>
            <person name="Coleine C."/>
            <person name="Stajich J.E."/>
            <person name="Selbmann L."/>
        </authorList>
    </citation>
    <scope>NUCLEOTIDE SEQUENCE</scope>
    <source>
        <strain evidence="1">CCFEE 5810</strain>
    </source>
</reference>
<evidence type="ECO:0008006" key="3">
    <source>
        <dbReference type="Google" id="ProtNLM"/>
    </source>
</evidence>
<dbReference type="InterPro" id="IPR038883">
    <property type="entry name" value="AN11006-like"/>
</dbReference>
<comment type="caution">
    <text evidence="1">The sequence shown here is derived from an EMBL/GenBank/DDBJ whole genome shotgun (WGS) entry which is preliminary data.</text>
</comment>